<proteinExistence type="inferred from homology"/>
<dbReference type="Pfam" id="PF01063">
    <property type="entry name" value="Aminotran_4"/>
    <property type="match status" value="1"/>
</dbReference>
<dbReference type="InterPro" id="IPR036038">
    <property type="entry name" value="Aminotransferase-like"/>
</dbReference>
<dbReference type="GO" id="GO:0046394">
    <property type="term" value="P:carboxylic acid biosynthetic process"/>
    <property type="evidence" value="ECO:0007669"/>
    <property type="project" value="UniProtKB-ARBA"/>
</dbReference>
<evidence type="ECO:0000256" key="1">
    <source>
        <dbReference type="ARBA" id="ARBA00009320"/>
    </source>
</evidence>
<evidence type="ECO:0000313" key="2">
    <source>
        <dbReference type="EMBL" id="CAB4671473.1"/>
    </source>
</evidence>
<accession>A0A6J6ZE92</accession>
<dbReference type="Gene3D" id="3.30.470.10">
    <property type="match status" value="1"/>
</dbReference>
<dbReference type="EMBL" id="CAEZXG010000001">
    <property type="protein sequence ID" value="CAB4671473.1"/>
    <property type="molecule type" value="Genomic_DNA"/>
</dbReference>
<dbReference type="EMBL" id="CAFABF010000004">
    <property type="protein sequence ID" value="CAB4819125.1"/>
    <property type="molecule type" value="Genomic_DNA"/>
</dbReference>
<dbReference type="InterPro" id="IPR001544">
    <property type="entry name" value="Aminotrans_IV"/>
</dbReference>
<comment type="similarity">
    <text evidence="1">Belongs to the class-IV pyridoxal-phosphate-dependent aminotransferase family.</text>
</comment>
<dbReference type="AlphaFoldDB" id="A0A6J6ZE92"/>
<name>A0A6J6ZE92_9ZZZZ</name>
<dbReference type="InterPro" id="IPR050571">
    <property type="entry name" value="Class-IV_PLP-Dep_Aminotrnsfr"/>
</dbReference>
<organism evidence="3">
    <name type="scientific">freshwater metagenome</name>
    <dbReference type="NCBI Taxonomy" id="449393"/>
    <lineage>
        <taxon>unclassified sequences</taxon>
        <taxon>metagenomes</taxon>
        <taxon>ecological metagenomes</taxon>
    </lineage>
</organism>
<dbReference type="PANTHER" id="PTHR42743">
    <property type="entry name" value="AMINO-ACID AMINOTRANSFERASE"/>
    <property type="match status" value="1"/>
</dbReference>
<dbReference type="InterPro" id="IPR043132">
    <property type="entry name" value="BCAT-like_C"/>
</dbReference>
<dbReference type="PANTHER" id="PTHR42743:SF11">
    <property type="entry name" value="AMINODEOXYCHORISMATE LYASE"/>
    <property type="match status" value="1"/>
</dbReference>
<dbReference type="SUPFAM" id="SSF56752">
    <property type="entry name" value="D-aminoacid aminotransferase-like PLP-dependent enzymes"/>
    <property type="match status" value="1"/>
</dbReference>
<sequence>MKIIFNGELVDIKNAPCTETGWLIGAGIFETIRTIDGQAWALARHMQRGYRSSGVLSIAMPSLEIVEESITELLKTEPHENGLLRVSFDRSGQWAAIHLPYRPVLNSANLGIHPEVLISHGETLKSYPYEHRLAILEEAHLLGFDETIVSNTEGNICEGAVSNIIFCIDSVWLTPPTTDGVLPGIMRELVLDHCDVQVQSIPLTRIGDVSKAILLSSLRIAQEVHAIAGRPLQPSHAFVDEIKAMVRLHSVG</sequence>
<reference evidence="3" key="1">
    <citation type="submission" date="2020-05" db="EMBL/GenBank/DDBJ databases">
        <authorList>
            <person name="Chiriac C."/>
            <person name="Salcher M."/>
            <person name="Ghai R."/>
            <person name="Kavagutti S V."/>
        </authorList>
    </citation>
    <scope>NUCLEOTIDE SEQUENCE</scope>
</reference>
<protein>
    <submittedName>
        <fullName evidence="3">Unannotated protein</fullName>
    </submittedName>
</protein>
<evidence type="ECO:0000313" key="3">
    <source>
        <dbReference type="EMBL" id="CAB4819125.1"/>
    </source>
</evidence>
<gene>
    <name evidence="2" type="ORF">UFOPK2359_00039</name>
    <name evidence="3" type="ORF">UFOPK3167_00166</name>
</gene>
<dbReference type="Gene3D" id="3.20.10.10">
    <property type="entry name" value="D-amino Acid Aminotransferase, subunit A, domain 2"/>
    <property type="match status" value="1"/>
</dbReference>
<dbReference type="GO" id="GO:0003824">
    <property type="term" value="F:catalytic activity"/>
    <property type="evidence" value="ECO:0007669"/>
    <property type="project" value="InterPro"/>
</dbReference>
<dbReference type="InterPro" id="IPR043131">
    <property type="entry name" value="BCAT-like_N"/>
</dbReference>